<protein>
    <submittedName>
        <fullName evidence="3">Putative secreted protein with PEP-CTERM sorting signal</fullName>
    </submittedName>
</protein>
<evidence type="ECO:0000259" key="2">
    <source>
        <dbReference type="Pfam" id="PF07589"/>
    </source>
</evidence>
<feature type="chain" id="PRO_5020501747" evidence="1">
    <location>
        <begin position="21"/>
        <end position="215"/>
    </location>
</feature>
<sequence length="215" mass="22831">MKSVLIGVVLCLSSLHAAHAMNLVQDGSFESTVLADGTYTIVRQATLGPWTLGSNGLELRNKVVGSAYDGKVFAELDAFGGNSWISQSLSTTAGQWYELSFAYANRPAFPANSNGLGWSLDWSAGSRTGAVPQLPFNPTGEHVWKIFTTRFQATESSTLLKLSATGLSDGAGSSLDAISVMPVAAPIPEPESWALMVLGLLVLGGWQLRRRQAAQ</sequence>
<dbReference type="EMBL" id="SNXE01000001">
    <property type="protein sequence ID" value="TDP12569.1"/>
    <property type="molecule type" value="Genomic_DNA"/>
</dbReference>
<dbReference type="NCBIfam" id="TIGR02595">
    <property type="entry name" value="PEP_CTERM"/>
    <property type="match status" value="1"/>
</dbReference>
<evidence type="ECO:0000313" key="4">
    <source>
        <dbReference type="Proteomes" id="UP000295357"/>
    </source>
</evidence>
<gene>
    <name evidence="3" type="ORF">DFR39_10141</name>
</gene>
<dbReference type="Gene3D" id="2.60.120.260">
    <property type="entry name" value="Galactose-binding domain-like"/>
    <property type="match status" value="1"/>
</dbReference>
<comment type="caution">
    <text evidence="3">The sequence shown here is derived from an EMBL/GenBank/DDBJ whole genome shotgun (WGS) entry which is preliminary data.</text>
</comment>
<evidence type="ECO:0000313" key="3">
    <source>
        <dbReference type="EMBL" id="TDP12569.1"/>
    </source>
</evidence>
<proteinExistence type="predicted"/>
<feature type="signal peptide" evidence="1">
    <location>
        <begin position="1"/>
        <end position="20"/>
    </location>
</feature>
<evidence type="ECO:0000256" key="1">
    <source>
        <dbReference type="SAM" id="SignalP"/>
    </source>
</evidence>
<dbReference type="InterPro" id="IPR013424">
    <property type="entry name" value="Ice-binding_C"/>
</dbReference>
<name>A0A4R6NA07_9BURK</name>
<dbReference type="AlphaFoldDB" id="A0A4R6NA07"/>
<feature type="domain" description="Ice-binding protein C-terminal" evidence="2">
    <location>
        <begin position="186"/>
        <end position="211"/>
    </location>
</feature>
<reference evidence="3 4" key="1">
    <citation type="submission" date="2019-03" db="EMBL/GenBank/DDBJ databases">
        <title>Genomic Encyclopedia of Type Strains, Phase IV (KMG-IV): sequencing the most valuable type-strain genomes for metagenomic binning, comparative biology and taxonomic classification.</title>
        <authorList>
            <person name="Goeker M."/>
        </authorList>
    </citation>
    <scope>NUCLEOTIDE SEQUENCE [LARGE SCALE GENOMIC DNA]</scope>
    <source>
        <strain evidence="3 4">DSM 25082</strain>
    </source>
</reference>
<organism evidence="3 4">
    <name type="scientific">Roseateles asaccharophilus</name>
    <dbReference type="NCBI Taxonomy" id="582607"/>
    <lineage>
        <taxon>Bacteria</taxon>
        <taxon>Pseudomonadati</taxon>
        <taxon>Pseudomonadota</taxon>
        <taxon>Betaproteobacteria</taxon>
        <taxon>Burkholderiales</taxon>
        <taxon>Sphaerotilaceae</taxon>
        <taxon>Roseateles</taxon>
    </lineage>
</organism>
<keyword evidence="1" id="KW-0732">Signal</keyword>
<keyword evidence="4" id="KW-1185">Reference proteome</keyword>
<dbReference type="Proteomes" id="UP000295357">
    <property type="component" value="Unassembled WGS sequence"/>
</dbReference>
<accession>A0A4R6NA07</accession>
<dbReference type="OrthoDB" id="8904400at2"/>
<dbReference type="Pfam" id="PF07589">
    <property type="entry name" value="PEP-CTERM"/>
    <property type="match status" value="1"/>
</dbReference>